<sequence>MASDAVLWPSLAWFLLSPRLAIIGIQSMQHEVNMTMAAPSMFTDPTPPNRAVSSPAKYSAMYPMLLALLVAHVALASAANTPTDSNLKACGDAYYLPAQYTCYDGSFLCPTQDGEPTLRCGSACYNPRQYSCTNARLTSLSTGVPPTAPYNNSSTIPRLNASSPAECSEEPTTLQLSDLPYENYFYSDCNSASQVVVTSPLSDSNLSIIGPRLLVAWPSGNSGVVAFFEPIEGPNGTLAIRLVNDTGATQPLQGGNAASSNTSDSVPQTRVSTLVNFNTSARLTVPILGSIRTIRDFTEGPSILVPEIQDAIVFSQTDDGGAILSRLWLDNVTTTTMSFTPANSTTGIVNIDNRTLEFAAGTYNFTSTLSYPQLEQLSASEVLNEASQDLIMQSPDQTKSLSFLSYTNKLLAGAWRFLTYFGRDSMISLLLLQPVLSEGEGGAIEAVISAVLERTNSTDGSVCHEETIGDYATYLHLQENVTSTAPICSYIMIDSDYFLMPVMENYFLATETGQRRREAFFATRASLNFGNQGTTYGELARINAERVMRLAGPFAQPGGQSQANLVHLKEGEVVGEWRDSTYGIGGGRIPYDVNTALVPAALRSIAALASDDFFPEHPEWSQLAEEYATVWEDETLAFFKVVVPPEEARNLVTDYTNEAGYGFPSHASSITSEIVYHGLALEGNNNQPLVQVMNTDDCFRHFLLNTTDQTQLTSYLNSTANNILAPFPVGLSAPVGLLVANPAYGGDPVYAANFTNNAYHGTVVWGWQMAMMAAGLERQLDRCVSRVTSTITTTTNNTTKPAFCADKSVYGNVKAAYNHLWDLIEANEAQLSSEVWSWEYSEEEEGFLFEPLGALPPPAGQSPTESNIRQLWSLTFLAVRRDEGLR</sequence>
<dbReference type="AlphaFoldDB" id="A0A3M7ITD7"/>
<feature type="signal peptide" evidence="1">
    <location>
        <begin position="1"/>
        <end position="21"/>
    </location>
</feature>
<organism evidence="3 4">
    <name type="scientific">Hortaea werneckii</name>
    <name type="common">Black yeast</name>
    <name type="synonym">Cladosporium werneckii</name>
    <dbReference type="NCBI Taxonomy" id="91943"/>
    <lineage>
        <taxon>Eukaryota</taxon>
        <taxon>Fungi</taxon>
        <taxon>Dikarya</taxon>
        <taxon>Ascomycota</taxon>
        <taxon>Pezizomycotina</taxon>
        <taxon>Dothideomycetes</taxon>
        <taxon>Dothideomycetidae</taxon>
        <taxon>Mycosphaerellales</taxon>
        <taxon>Teratosphaeriaceae</taxon>
        <taxon>Hortaea</taxon>
    </lineage>
</organism>
<gene>
    <name evidence="3" type="ORF">D0859_07072</name>
</gene>
<dbReference type="Proteomes" id="UP000281677">
    <property type="component" value="Unassembled WGS sequence"/>
</dbReference>
<evidence type="ECO:0000313" key="4">
    <source>
        <dbReference type="Proteomes" id="UP000281677"/>
    </source>
</evidence>
<accession>A0A3M7ITD7</accession>
<dbReference type="VEuPathDB" id="FungiDB:BTJ68_05301"/>
<dbReference type="Pfam" id="PF10645">
    <property type="entry name" value="Carb_bind"/>
    <property type="match status" value="1"/>
</dbReference>
<dbReference type="EMBL" id="QWIT01000189">
    <property type="protein sequence ID" value="RMZ28831.1"/>
    <property type="molecule type" value="Genomic_DNA"/>
</dbReference>
<evidence type="ECO:0000256" key="1">
    <source>
        <dbReference type="SAM" id="SignalP"/>
    </source>
</evidence>
<dbReference type="GO" id="GO:0030246">
    <property type="term" value="F:carbohydrate binding"/>
    <property type="evidence" value="ECO:0007669"/>
    <property type="project" value="InterPro"/>
</dbReference>
<keyword evidence="1" id="KW-0732">Signal</keyword>
<dbReference type="InterPro" id="IPR018909">
    <property type="entry name" value="Eng1_septum"/>
</dbReference>
<dbReference type="OrthoDB" id="2591256at2759"/>
<feature type="chain" id="PRO_5017971192" description="Endo-1,3(4)-beta-glucanase 1 carbohydrate binding domain-containing protein" evidence="1">
    <location>
        <begin position="22"/>
        <end position="886"/>
    </location>
</feature>
<feature type="domain" description="Endo-1,3(4)-beta-glucanase 1 carbohydrate binding" evidence="2">
    <location>
        <begin position="90"/>
        <end position="137"/>
    </location>
</feature>
<evidence type="ECO:0000313" key="3">
    <source>
        <dbReference type="EMBL" id="RMZ28831.1"/>
    </source>
</evidence>
<proteinExistence type="predicted"/>
<protein>
    <recommendedName>
        <fullName evidence="2">Endo-1,3(4)-beta-glucanase 1 carbohydrate binding domain-containing protein</fullName>
    </recommendedName>
</protein>
<comment type="caution">
    <text evidence="3">The sequence shown here is derived from an EMBL/GenBank/DDBJ whole genome shotgun (WGS) entry which is preliminary data.</text>
</comment>
<name>A0A3M7ITD7_HORWE</name>
<reference evidence="3 4" key="1">
    <citation type="journal article" date="2018" name="BMC Genomics">
        <title>Genomic evidence for intraspecific hybridization in a clonal and extremely halotolerant yeast.</title>
        <authorList>
            <person name="Gostincar C."/>
            <person name="Stajich J.E."/>
            <person name="Zupancic J."/>
            <person name="Zalar P."/>
            <person name="Gunde-Cimerman N."/>
        </authorList>
    </citation>
    <scope>NUCLEOTIDE SEQUENCE [LARGE SCALE GENOMIC DNA]</scope>
    <source>
        <strain evidence="3 4">EXF-120</strain>
    </source>
</reference>
<evidence type="ECO:0000259" key="2">
    <source>
        <dbReference type="Pfam" id="PF10645"/>
    </source>
</evidence>